<comment type="caution">
    <text evidence="8">The sequence shown here is derived from an EMBL/GenBank/DDBJ whole genome shotgun (WGS) entry which is preliminary data.</text>
</comment>
<evidence type="ECO:0000256" key="4">
    <source>
        <dbReference type="ARBA" id="ARBA00023004"/>
    </source>
</evidence>
<dbReference type="Proteomes" id="UP000664132">
    <property type="component" value="Unassembled WGS sequence"/>
</dbReference>
<dbReference type="GO" id="GO:0140647">
    <property type="term" value="P:P450-containing electron transport chain"/>
    <property type="evidence" value="ECO:0007669"/>
    <property type="project" value="InterPro"/>
</dbReference>
<accession>A0A8H7WBL5</accession>
<sequence length="206" mass="22086">MPPAARAIGRVSGVGGRSLQCLRAPLGRQCTIQGRASLSTAARPIHGVRSQGQRSIGFGDSVGNFVGRRAFSATSAASHGHWEPPPPGKELYVTFVDKEGDEHKIAVNEGDNLLTIAQANDIEMEGACEGSCTCSTCHVIVKDEDMFDKIPEADDDENDMLDLAFGLTETSRLGCQIVMKPELNGLVVNLPAMTRNMQASDFAKRK</sequence>
<dbReference type="SUPFAM" id="SSF54292">
    <property type="entry name" value="2Fe-2S ferredoxin-like"/>
    <property type="match status" value="1"/>
</dbReference>
<comment type="similarity">
    <text evidence="1">Belongs to the adrenodoxin/putidaredoxin family.</text>
</comment>
<dbReference type="GO" id="GO:0009055">
    <property type="term" value="F:electron transfer activity"/>
    <property type="evidence" value="ECO:0007669"/>
    <property type="project" value="TreeGrafter"/>
</dbReference>
<evidence type="ECO:0000256" key="5">
    <source>
        <dbReference type="ARBA" id="ARBA00023014"/>
    </source>
</evidence>
<dbReference type="PANTHER" id="PTHR23426:SF65">
    <property type="entry name" value="FERREDOXIN-2, MITOCHONDRIAL"/>
    <property type="match status" value="1"/>
</dbReference>
<comment type="cofactor">
    <cofactor evidence="6">
        <name>[2Fe-2S] cluster</name>
        <dbReference type="ChEBI" id="CHEBI:190135"/>
    </cofactor>
</comment>
<dbReference type="InterPro" id="IPR018298">
    <property type="entry name" value="Adrenodoxin_Fe-S_BS"/>
</dbReference>
<dbReference type="GO" id="GO:0051537">
    <property type="term" value="F:2 iron, 2 sulfur cluster binding"/>
    <property type="evidence" value="ECO:0007669"/>
    <property type="project" value="UniProtKB-KW"/>
</dbReference>
<dbReference type="EMBL" id="JAFJYH010000060">
    <property type="protein sequence ID" value="KAG4421724.1"/>
    <property type="molecule type" value="Genomic_DNA"/>
</dbReference>
<protein>
    <recommendedName>
        <fullName evidence="7">2Fe-2S ferredoxin-type domain-containing protein</fullName>
    </recommendedName>
</protein>
<dbReference type="InterPro" id="IPR001055">
    <property type="entry name" value="Adrenodoxin-like"/>
</dbReference>
<keyword evidence="3" id="KW-0479">Metal-binding</keyword>
<proteinExistence type="inferred from homology"/>
<keyword evidence="2" id="KW-0001">2Fe-2S</keyword>
<evidence type="ECO:0000313" key="8">
    <source>
        <dbReference type="EMBL" id="KAG4421724.1"/>
    </source>
</evidence>
<keyword evidence="5" id="KW-0411">Iron-sulfur</keyword>
<dbReference type="AlphaFoldDB" id="A0A8H7WBL5"/>
<dbReference type="InterPro" id="IPR012675">
    <property type="entry name" value="Beta-grasp_dom_sf"/>
</dbReference>
<name>A0A8H7WBL5_9HELO</name>
<dbReference type="GO" id="GO:0005739">
    <property type="term" value="C:mitochondrion"/>
    <property type="evidence" value="ECO:0007669"/>
    <property type="project" value="TreeGrafter"/>
</dbReference>
<feature type="domain" description="2Fe-2S ferredoxin-type" evidence="7">
    <location>
        <begin position="91"/>
        <end position="194"/>
    </location>
</feature>
<evidence type="ECO:0000256" key="1">
    <source>
        <dbReference type="ARBA" id="ARBA00010914"/>
    </source>
</evidence>
<dbReference type="InterPro" id="IPR036010">
    <property type="entry name" value="2Fe-2S_ferredoxin-like_sf"/>
</dbReference>
<evidence type="ECO:0000313" key="9">
    <source>
        <dbReference type="Proteomes" id="UP000664132"/>
    </source>
</evidence>
<dbReference type="Gene3D" id="3.10.20.30">
    <property type="match status" value="1"/>
</dbReference>
<dbReference type="PROSITE" id="PS51085">
    <property type="entry name" value="2FE2S_FER_2"/>
    <property type="match status" value="1"/>
</dbReference>
<gene>
    <name evidence="8" type="ORF">IFR04_005100</name>
</gene>
<keyword evidence="4" id="KW-0408">Iron</keyword>
<dbReference type="Pfam" id="PF00111">
    <property type="entry name" value="Fer2"/>
    <property type="match status" value="1"/>
</dbReference>
<evidence type="ECO:0000256" key="2">
    <source>
        <dbReference type="ARBA" id="ARBA00022714"/>
    </source>
</evidence>
<evidence type="ECO:0000259" key="7">
    <source>
        <dbReference type="PROSITE" id="PS51085"/>
    </source>
</evidence>
<keyword evidence="9" id="KW-1185">Reference proteome</keyword>
<dbReference type="GO" id="GO:0046872">
    <property type="term" value="F:metal ion binding"/>
    <property type="evidence" value="ECO:0007669"/>
    <property type="project" value="UniProtKB-KW"/>
</dbReference>
<dbReference type="InterPro" id="IPR001041">
    <property type="entry name" value="2Fe-2S_ferredoxin-type"/>
</dbReference>
<dbReference type="OrthoDB" id="268593at2759"/>
<dbReference type="CDD" id="cd00207">
    <property type="entry name" value="fer2"/>
    <property type="match status" value="1"/>
</dbReference>
<evidence type="ECO:0000256" key="6">
    <source>
        <dbReference type="ARBA" id="ARBA00034078"/>
    </source>
</evidence>
<dbReference type="PRINTS" id="PR00355">
    <property type="entry name" value="ADRENODOXIN"/>
</dbReference>
<evidence type="ECO:0000256" key="3">
    <source>
        <dbReference type="ARBA" id="ARBA00022723"/>
    </source>
</evidence>
<dbReference type="PROSITE" id="PS00814">
    <property type="entry name" value="ADX"/>
    <property type="match status" value="1"/>
</dbReference>
<reference evidence="8" key="1">
    <citation type="submission" date="2021-02" db="EMBL/GenBank/DDBJ databases">
        <title>Genome sequence Cadophora malorum strain M34.</title>
        <authorList>
            <person name="Stefanovic E."/>
            <person name="Vu D."/>
            <person name="Scully C."/>
            <person name="Dijksterhuis J."/>
            <person name="Roader J."/>
            <person name="Houbraken J."/>
        </authorList>
    </citation>
    <scope>NUCLEOTIDE SEQUENCE</scope>
    <source>
        <strain evidence="8">M34</strain>
    </source>
</reference>
<organism evidence="8 9">
    <name type="scientific">Cadophora malorum</name>
    <dbReference type="NCBI Taxonomy" id="108018"/>
    <lineage>
        <taxon>Eukaryota</taxon>
        <taxon>Fungi</taxon>
        <taxon>Dikarya</taxon>
        <taxon>Ascomycota</taxon>
        <taxon>Pezizomycotina</taxon>
        <taxon>Leotiomycetes</taxon>
        <taxon>Helotiales</taxon>
        <taxon>Ploettnerulaceae</taxon>
        <taxon>Cadophora</taxon>
    </lineage>
</organism>
<dbReference type="PANTHER" id="PTHR23426">
    <property type="entry name" value="FERREDOXIN/ADRENODOXIN"/>
    <property type="match status" value="1"/>
</dbReference>